<evidence type="ECO:0000259" key="1">
    <source>
        <dbReference type="Pfam" id="PF23189"/>
    </source>
</evidence>
<dbReference type="RefSeq" id="XP_016446129.1">
    <property type="nucleotide sequence ID" value="XM_016590643.1"/>
</dbReference>
<sequence>MKRFALVRNIRLGIVSFRRASVVYICGINNVSKIVLSNAGAAFAGMIIGRRERSKEYINTNEKFTVGITMYGVTTPCVNAVTERLAKEGYETSVFHATGVGGSAMEELVRGGLIQGVLDITTTEVADYIVGGIMASDFSQFDAILEKKIPLVLSAGALDMVTFGPKNTISPDFKQRKIH</sequence>
<dbReference type="OMA" id="NEVHRRP"/>
<dbReference type="KEGG" id="nta:107771303"/>
<dbReference type="OrthoDB" id="10264588at2759"/>
<protein>
    <submittedName>
        <fullName evidence="2">UPF0261 protein CTC_01794-like</fullName>
    </submittedName>
</protein>
<reference evidence="2" key="1">
    <citation type="submission" date="2025-08" db="UniProtKB">
        <authorList>
            <consortium name="RefSeq"/>
        </authorList>
    </citation>
    <scope>IDENTIFICATION</scope>
</reference>
<feature type="domain" description="UPF0261" evidence="1">
    <location>
        <begin position="63"/>
        <end position="179"/>
    </location>
</feature>
<dbReference type="Gene3D" id="3.40.50.12020">
    <property type="entry name" value="Uncharacterised protein family UPF0261, NN domain"/>
    <property type="match status" value="1"/>
</dbReference>
<dbReference type="SMR" id="A0A1S3Y1X5"/>
<evidence type="ECO:0000313" key="2">
    <source>
        <dbReference type="RefSeq" id="XP_016446129.1"/>
    </source>
</evidence>
<dbReference type="InterPro" id="IPR051353">
    <property type="entry name" value="Tobamovirus_resist_UPF0261"/>
</dbReference>
<dbReference type="PaxDb" id="4097-A0A1S3Y1X5"/>
<dbReference type="InterPro" id="IPR056778">
    <property type="entry name" value="UPF0261_C"/>
</dbReference>
<dbReference type="STRING" id="4097.A0A1S3Y1X5"/>
<dbReference type="PANTHER" id="PTHR31862">
    <property type="entry name" value="UPF0261 DOMAIN PROTEIN (AFU_ORTHOLOGUE AFUA_1G10120)"/>
    <property type="match status" value="1"/>
</dbReference>
<name>A0A1S3Y1X5_TOBAC</name>
<dbReference type="Gene3D" id="3.40.50.12030">
    <property type="entry name" value="Uncharacterised protein family UPF0261, NC domain"/>
    <property type="match status" value="1"/>
</dbReference>
<gene>
    <name evidence="2" type="primary">LOC107771303</name>
</gene>
<organism evidence="2">
    <name type="scientific">Nicotiana tabacum</name>
    <name type="common">Common tobacco</name>
    <dbReference type="NCBI Taxonomy" id="4097"/>
    <lineage>
        <taxon>Eukaryota</taxon>
        <taxon>Viridiplantae</taxon>
        <taxon>Streptophyta</taxon>
        <taxon>Embryophyta</taxon>
        <taxon>Tracheophyta</taxon>
        <taxon>Spermatophyta</taxon>
        <taxon>Magnoliopsida</taxon>
        <taxon>eudicotyledons</taxon>
        <taxon>Gunneridae</taxon>
        <taxon>Pentapetalae</taxon>
        <taxon>asterids</taxon>
        <taxon>lamiids</taxon>
        <taxon>Solanales</taxon>
        <taxon>Solanaceae</taxon>
        <taxon>Nicotianoideae</taxon>
        <taxon>Nicotianeae</taxon>
        <taxon>Nicotiana</taxon>
    </lineage>
</organism>
<dbReference type="PANTHER" id="PTHR31862:SF1">
    <property type="entry name" value="UPF0261 DOMAIN PROTEIN (AFU_ORTHOLOGUE AFUA_1G10120)"/>
    <property type="match status" value="1"/>
</dbReference>
<dbReference type="AlphaFoldDB" id="A0A1S3Y1X5"/>
<dbReference type="Pfam" id="PF23189">
    <property type="entry name" value="UPF0261_C"/>
    <property type="match status" value="1"/>
</dbReference>
<proteinExistence type="predicted"/>
<accession>A0A1S3Y1X5</accession>